<protein>
    <recommendedName>
        <fullName evidence="4">Membrane protein 6-pyruvoyl-tetrahydropterin synthase-related domain-containing protein</fullName>
    </recommendedName>
</protein>
<feature type="transmembrane region" description="Helical" evidence="1">
    <location>
        <begin position="98"/>
        <end position="116"/>
    </location>
</feature>
<dbReference type="AlphaFoldDB" id="A0A1F5Z786"/>
<keyword evidence="1" id="KW-1133">Transmembrane helix</keyword>
<gene>
    <name evidence="2" type="ORF">A2777_06225</name>
</gene>
<keyword evidence="1" id="KW-0472">Membrane</keyword>
<feature type="transmembrane region" description="Helical" evidence="1">
    <location>
        <begin position="407"/>
        <end position="427"/>
    </location>
</feature>
<feature type="transmembrane region" description="Helical" evidence="1">
    <location>
        <begin position="306"/>
        <end position="324"/>
    </location>
</feature>
<feature type="transmembrane region" description="Helical" evidence="1">
    <location>
        <begin position="122"/>
        <end position="140"/>
    </location>
</feature>
<feature type="transmembrane region" description="Helical" evidence="1">
    <location>
        <begin position="696"/>
        <end position="716"/>
    </location>
</feature>
<feature type="transmembrane region" description="Helical" evidence="1">
    <location>
        <begin position="184"/>
        <end position="211"/>
    </location>
</feature>
<dbReference type="PANTHER" id="PTHR38454">
    <property type="entry name" value="INTEGRAL MEMBRANE PROTEIN-RELATED"/>
    <property type="match status" value="1"/>
</dbReference>
<name>A0A1F5Z786_9BACT</name>
<evidence type="ECO:0000313" key="3">
    <source>
        <dbReference type="Proteomes" id="UP000177354"/>
    </source>
</evidence>
<accession>A0A1F5Z786</accession>
<proteinExistence type="predicted"/>
<keyword evidence="1" id="KW-0812">Transmembrane</keyword>
<dbReference type="InterPro" id="IPR018580">
    <property type="entry name" value="Uncharacterised_YfhO"/>
</dbReference>
<comment type="caution">
    <text evidence="2">The sequence shown here is derived from an EMBL/GenBank/DDBJ whole genome shotgun (WGS) entry which is preliminary data.</text>
</comment>
<organism evidence="2 3">
    <name type="scientific">Candidatus Gottesmanbacteria bacterium RIFCSPHIGHO2_01_FULL_40_15</name>
    <dbReference type="NCBI Taxonomy" id="1798376"/>
    <lineage>
        <taxon>Bacteria</taxon>
        <taxon>Candidatus Gottesmaniibacteriota</taxon>
    </lineage>
</organism>
<evidence type="ECO:0008006" key="4">
    <source>
        <dbReference type="Google" id="ProtNLM"/>
    </source>
</evidence>
<reference evidence="2 3" key="1">
    <citation type="journal article" date="2016" name="Nat. Commun.">
        <title>Thousands of microbial genomes shed light on interconnected biogeochemical processes in an aquifer system.</title>
        <authorList>
            <person name="Anantharaman K."/>
            <person name="Brown C.T."/>
            <person name="Hug L.A."/>
            <person name="Sharon I."/>
            <person name="Castelle C.J."/>
            <person name="Probst A.J."/>
            <person name="Thomas B.C."/>
            <person name="Singh A."/>
            <person name="Wilkins M.J."/>
            <person name="Karaoz U."/>
            <person name="Brodie E.L."/>
            <person name="Williams K.H."/>
            <person name="Hubbard S.S."/>
            <person name="Banfield J.F."/>
        </authorList>
    </citation>
    <scope>NUCLEOTIDE SEQUENCE [LARGE SCALE GENOMIC DNA]</scope>
</reference>
<feature type="transmembrane region" description="Helical" evidence="1">
    <location>
        <begin position="223"/>
        <end position="245"/>
    </location>
</feature>
<feature type="transmembrane region" description="Helical" evidence="1">
    <location>
        <begin position="336"/>
        <end position="358"/>
    </location>
</feature>
<dbReference type="EMBL" id="MFJF01000004">
    <property type="protein sequence ID" value="OGG08290.1"/>
    <property type="molecule type" value="Genomic_DNA"/>
</dbReference>
<evidence type="ECO:0000313" key="2">
    <source>
        <dbReference type="EMBL" id="OGG08290.1"/>
    </source>
</evidence>
<sequence length="729" mass="82584">MVRLNKNLTVLLIIILFSWALLGKTLIPDKTEIIYGGDLLTQFYFWKGYLRENLLAGKIPFWNPYIFSGTPFLAHPGVAPFYPLTLIFLLLPLNFAFSVNYLIHIIIAGLGVYYLTKKSTGYISSIFASLLFIGSGYVSSRIYAGHLDLLTTSVWIPWIIYSLINQAEHPGHKKYIIHTSFFITLLILAGYSAYLLFTLGFITLFLMFLWFQSRSIKKSSEILPAFLGISLSVLFATGLSALSWLPTWQLTGNSIRGQGLPYSLASWGSLPVSGLKLFINPFDRTELDKISFNLGGGPKPNPFDHYSGRIAILVILGFVLLWVFRAVLRKKTKINPYFWLFLFASVIFLWISFGPNIFPSLHLLLFRFIPLYRYIRIPIQNLIFPVVLLPVMTAFVLSVIKNDLIKLIIGSVAVIELYIFSAPFIFLTSLPEMKHDQDLILSIKKETDAFLKPGSGGRLLPAARVISPLLQKFDLNASMNYRFGSTSGYDPVILRNYYDFIDAANTSRLSSLLLYNVEIPPLNLNPAILNFLNISRVLVDYPADDLSGLKLKSKTEYYSLFENTSYQEKFFPVSSLKIFNSDDSLKDEIISKLPDFSASVYISTKEINKLSSYNINCPDGNLTGEAEILEFDINKIRIKTSFNCPVFLSSSEVYYPGWKVKVNGKKSPVLNSNIAFRTVYLPMGENNIEYYFSPDIYILGFTISLTSLGFILIYYLKKPKPKQHPAVKL</sequence>
<feature type="transmembrane region" description="Helical" evidence="1">
    <location>
        <begin position="378"/>
        <end position="400"/>
    </location>
</feature>
<dbReference type="PANTHER" id="PTHR38454:SF1">
    <property type="entry name" value="INTEGRAL MEMBRANE PROTEIN"/>
    <property type="match status" value="1"/>
</dbReference>
<evidence type="ECO:0000256" key="1">
    <source>
        <dbReference type="SAM" id="Phobius"/>
    </source>
</evidence>
<dbReference type="Proteomes" id="UP000177354">
    <property type="component" value="Unassembled WGS sequence"/>
</dbReference>